<sequence length="439" mass="49073">SQSNYAPLDMASDDGVNLSMARAFAHLTGSDYDYGDDQIDDDMADEIRSSILEQEEGAPEFHPGFDEGDNTETRAQRLLYAVYNQIRAYDPTTLEQLSFPVPRDSGSGYFAVYWPTLDLSPQPGLYIKMVLLVIIIADALKRGTYLYLQSIVNQFPRLWGRGFRVINATLELVQRLLGASDPSELNIKSEEGGSLLVGAGVTFKLKGTNTLVKSSASDPIELPNPSEVVSFKIARDLAWMLIVDNRDWVRALADTRASELLLHFDKPGLIVGTNDMVDLATTHFLDAVQCWQYPPDQDPLTMFSLCNADAGGMLWMDLLLRGRPSRGLNGVTVHHLGLLPSRLPEFCLPYSNRLAITEVKKAKMANLANRLVEDEPTPEQEALRQEIVALLRLGYGMRLEAVNHFARRHYPGIHPHIAFFVCMVQQWHRRQLEGEGQAA</sequence>
<proteinExistence type="predicted"/>
<name>A0AAW0E6Z0_9AGAR</name>
<gene>
    <name evidence="1" type="ORF">R3P38DRAFT_2837221</name>
</gene>
<feature type="non-terminal residue" evidence="1">
    <location>
        <position position="1"/>
    </location>
</feature>
<reference evidence="1 2" key="1">
    <citation type="journal article" date="2024" name="J Genomics">
        <title>Draft genome sequencing and assembly of Favolaschia claudopus CIRM-BRFM 2984 isolated from oak limbs.</title>
        <authorList>
            <person name="Navarro D."/>
            <person name="Drula E."/>
            <person name="Chaduli D."/>
            <person name="Cazenave R."/>
            <person name="Ahrendt S."/>
            <person name="Wang J."/>
            <person name="Lipzen A."/>
            <person name="Daum C."/>
            <person name="Barry K."/>
            <person name="Grigoriev I.V."/>
            <person name="Favel A."/>
            <person name="Rosso M.N."/>
            <person name="Martin F."/>
        </authorList>
    </citation>
    <scope>NUCLEOTIDE SEQUENCE [LARGE SCALE GENOMIC DNA]</scope>
    <source>
        <strain evidence="1 2">CIRM-BRFM 2984</strain>
    </source>
</reference>
<protein>
    <submittedName>
        <fullName evidence="1">Uncharacterized protein</fullName>
    </submittedName>
</protein>
<evidence type="ECO:0000313" key="1">
    <source>
        <dbReference type="EMBL" id="KAK7059683.1"/>
    </source>
</evidence>
<dbReference type="AlphaFoldDB" id="A0AAW0E6Z0"/>
<accession>A0AAW0E6Z0</accession>
<dbReference type="Proteomes" id="UP001362999">
    <property type="component" value="Unassembled WGS sequence"/>
</dbReference>
<keyword evidence="2" id="KW-1185">Reference proteome</keyword>
<comment type="caution">
    <text evidence="1">The sequence shown here is derived from an EMBL/GenBank/DDBJ whole genome shotgun (WGS) entry which is preliminary data.</text>
</comment>
<organism evidence="1 2">
    <name type="scientific">Favolaschia claudopus</name>
    <dbReference type="NCBI Taxonomy" id="2862362"/>
    <lineage>
        <taxon>Eukaryota</taxon>
        <taxon>Fungi</taxon>
        <taxon>Dikarya</taxon>
        <taxon>Basidiomycota</taxon>
        <taxon>Agaricomycotina</taxon>
        <taxon>Agaricomycetes</taxon>
        <taxon>Agaricomycetidae</taxon>
        <taxon>Agaricales</taxon>
        <taxon>Marasmiineae</taxon>
        <taxon>Mycenaceae</taxon>
        <taxon>Favolaschia</taxon>
    </lineage>
</organism>
<dbReference type="EMBL" id="JAWWNJ010000003">
    <property type="protein sequence ID" value="KAK7059683.1"/>
    <property type="molecule type" value="Genomic_DNA"/>
</dbReference>
<dbReference type="Gene3D" id="3.40.1360.10">
    <property type="match status" value="1"/>
</dbReference>
<evidence type="ECO:0000313" key="2">
    <source>
        <dbReference type="Proteomes" id="UP001362999"/>
    </source>
</evidence>